<reference evidence="2" key="1">
    <citation type="submission" date="2023-08" db="EMBL/GenBank/DDBJ databases">
        <authorList>
            <person name="Page C.A."/>
            <person name="Perez-Diaz I.M."/>
        </authorList>
    </citation>
    <scope>NUCLEOTIDE SEQUENCE</scope>
    <source>
        <strain evidence="2">1.8.9</strain>
    </source>
</reference>
<evidence type="ECO:0000256" key="1">
    <source>
        <dbReference type="SAM" id="Phobius"/>
    </source>
</evidence>
<name>A0AAW8WJ99_LACPE</name>
<dbReference type="EMBL" id="JAVLAO010000001">
    <property type="protein sequence ID" value="MDT7040368.1"/>
    <property type="molecule type" value="Genomic_DNA"/>
</dbReference>
<organism evidence="2 3">
    <name type="scientific">Lactiplantibacillus pentosus</name>
    <name type="common">Lactobacillus pentosus</name>
    <dbReference type="NCBI Taxonomy" id="1589"/>
    <lineage>
        <taxon>Bacteria</taxon>
        <taxon>Bacillati</taxon>
        <taxon>Bacillota</taxon>
        <taxon>Bacilli</taxon>
        <taxon>Lactobacillales</taxon>
        <taxon>Lactobacillaceae</taxon>
        <taxon>Lactiplantibacillus</taxon>
    </lineage>
</organism>
<keyword evidence="1" id="KW-0472">Membrane</keyword>
<comment type="caution">
    <text evidence="2">The sequence shown here is derived from an EMBL/GenBank/DDBJ whole genome shotgun (WGS) entry which is preliminary data.</text>
</comment>
<keyword evidence="1" id="KW-1133">Transmembrane helix</keyword>
<gene>
    <name evidence="2" type="ORF">RI555_15605</name>
</gene>
<protein>
    <submittedName>
        <fullName evidence="2">Uncharacterized protein</fullName>
    </submittedName>
</protein>
<sequence>MAKKHHALKKVSIIFIVTLLCSTFLNSYVHIHADNESTNETIERLVNGDTPHQKIAITNDQEEQISSLIKKEAEVQTTNDTTTLTLTDDQLTSILKQTLSADDFSSVQAATHHKGVSKIVWHGAAKKGNVNIYLSKSMLNFLRGAAIGVGVTTIIALSGGFAGAGTIATIVIRKVISTSIKSSTKGFKYGRKYSIRSWKYKGWSYQ</sequence>
<feature type="transmembrane region" description="Helical" evidence="1">
    <location>
        <begin position="145"/>
        <end position="172"/>
    </location>
</feature>
<feature type="transmembrane region" description="Helical" evidence="1">
    <location>
        <begin position="12"/>
        <end position="31"/>
    </location>
</feature>
<proteinExistence type="predicted"/>
<keyword evidence="1" id="KW-0812">Transmembrane</keyword>
<evidence type="ECO:0000313" key="3">
    <source>
        <dbReference type="Proteomes" id="UP001263852"/>
    </source>
</evidence>
<dbReference type="AlphaFoldDB" id="A0AAW8WJ99"/>
<dbReference type="RefSeq" id="WP_105923790.1">
    <property type="nucleotide sequence ID" value="NZ_BOUG01000021.1"/>
</dbReference>
<dbReference type="Proteomes" id="UP001263852">
    <property type="component" value="Unassembled WGS sequence"/>
</dbReference>
<evidence type="ECO:0000313" key="2">
    <source>
        <dbReference type="EMBL" id="MDT7040368.1"/>
    </source>
</evidence>
<accession>A0AAW8WJ99</accession>